<evidence type="ECO:0008006" key="4">
    <source>
        <dbReference type="Google" id="ProtNLM"/>
    </source>
</evidence>
<accession>A0ABW4ACH3</accession>
<protein>
    <recommendedName>
        <fullName evidence="4">PH domain-containing protein</fullName>
    </recommendedName>
</protein>
<feature type="transmembrane region" description="Helical" evidence="1">
    <location>
        <begin position="55"/>
        <end position="79"/>
    </location>
</feature>
<organism evidence="2 3">
    <name type="scientific">Actinoplanes sichuanensis</name>
    <dbReference type="NCBI Taxonomy" id="512349"/>
    <lineage>
        <taxon>Bacteria</taxon>
        <taxon>Bacillati</taxon>
        <taxon>Actinomycetota</taxon>
        <taxon>Actinomycetes</taxon>
        <taxon>Micromonosporales</taxon>
        <taxon>Micromonosporaceae</taxon>
        <taxon>Actinoplanes</taxon>
    </lineage>
</organism>
<evidence type="ECO:0000313" key="2">
    <source>
        <dbReference type="EMBL" id="MFD1367918.1"/>
    </source>
</evidence>
<evidence type="ECO:0000256" key="1">
    <source>
        <dbReference type="SAM" id="Phobius"/>
    </source>
</evidence>
<name>A0ABW4ACH3_9ACTN</name>
<dbReference type="RefSeq" id="WP_317787330.1">
    <property type="nucleotide sequence ID" value="NZ_AP028461.1"/>
</dbReference>
<evidence type="ECO:0000313" key="3">
    <source>
        <dbReference type="Proteomes" id="UP001597183"/>
    </source>
</evidence>
<comment type="caution">
    <text evidence="2">The sequence shown here is derived from an EMBL/GenBank/DDBJ whole genome shotgun (WGS) entry which is preliminary data.</text>
</comment>
<proteinExistence type="predicted"/>
<keyword evidence="1" id="KW-1133">Transmembrane helix</keyword>
<sequence>MHMLSVGAAGGQRAVGAFVGVFFILIGSGVGAFGAGFGGGADGLAPDGPDGLFQVVGLVFAAVGMLVVAFGVTVILRAVRFAAWLDGTRAYVRGAYRTRSVDLATAYVHQGAVTGRVGRQAISTATLEARDPATGATLTIPLESAGSGRLPPNELRALADAMSHGRGTSADDQDVLRFAETLRSAR</sequence>
<gene>
    <name evidence="2" type="ORF">ACFQ5G_21410</name>
</gene>
<reference evidence="3" key="1">
    <citation type="journal article" date="2019" name="Int. J. Syst. Evol. Microbiol.">
        <title>The Global Catalogue of Microorganisms (GCM) 10K type strain sequencing project: providing services to taxonomists for standard genome sequencing and annotation.</title>
        <authorList>
            <consortium name="The Broad Institute Genomics Platform"/>
            <consortium name="The Broad Institute Genome Sequencing Center for Infectious Disease"/>
            <person name="Wu L."/>
            <person name="Ma J."/>
        </authorList>
    </citation>
    <scope>NUCLEOTIDE SEQUENCE [LARGE SCALE GENOMIC DNA]</scope>
    <source>
        <strain evidence="3">CCM 7526</strain>
    </source>
</reference>
<keyword evidence="1" id="KW-0472">Membrane</keyword>
<keyword evidence="1" id="KW-0812">Transmembrane</keyword>
<keyword evidence="3" id="KW-1185">Reference proteome</keyword>
<dbReference type="Proteomes" id="UP001597183">
    <property type="component" value="Unassembled WGS sequence"/>
</dbReference>
<dbReference type="EMBL" id="JBHTMK010000031">
    <property type="protein sequence ID" value="MFD1367918.1"/>
    <property type="molecule type" value="Genomic_DNA"/>
</dbReference>
<feature type="transmembrane region" description="Helical" evidence="1">
    <location>
        <begin position="12"/>
        <end position="35"/>
    </location>
</feature>